<dbReference type="EC" id="5.2.1.8" evidence="3 13"/>
<evidence type="ECO:0000259" key="17">
    <source>
        <dbReference type="PROSITE" id="PS50059"/>
    </source>
</evidence>
<evidence type="ECO:0000256" key="1">
    <source>
        <dbReference type="ARBA" id="ARBA00000971"/>
    </source>
</evidence>
<dbReference type="STRING" id="218284.AM506_03660"/>
<comment type="similarity">
    <text evidence="2 13 15">Belongs to the FKBP-type PPIase family. Tig subfamily.</text>
</comment>
<keyword evidence="16" id="KW-0175">Coiled coil</keyword>
<keyword evidence="8 13" id="KW-0143">Chaperone</keyword>
<evidence type="ECO:0000256" key="9">
    <source>
        <dbReference type="ARBA" id="ARBA00023235"/>
    </source>
</evidence>
<dbReference type="SUPFAM" id="SSF109998">
    <property type="entry name" value="Triger factor/SurA peptide-binding domain-like"/>
    <property type="match status" value="1"/>
</dbReference>
<feature type="coiled-coil region" evidence="16">
    <location>
        <begin position="121"/>
        <end position="155"/>
    </location>
</feature>
<dbReference type="InterPro" id="IPR037041">
    <property type="entry name" value="Trigger_fac_C_sf"/>
</dbReference>
<evidence type="ECO:0000256" key="7">
    <source>
        <dbReference type="ARBA" id="ARBA00023110"/>
    </source>
</evidence>
<dbReference type="GO" id="GO:0044183">
    <property type="term" value="F:protein folding chaperone"/>
    <property type="evidence" value="ECO:0007669"/>
    <property type="project" value="TreeGrafter"/>
</dbReference>
<dbReference type="Pfam" id="PF00254">
    <property type="entry name" value="FKBP_C"/>
    <property type="match status" value="1"/>
</dbReference>
<gene>
    <name evidence="13" type="primary">tig</name>
    <name evidence="18" type="ORF">FZC78_01140</name>
</gene>
<comment type="caution">
    <text evidence="18">The sequence shown here is derived from an EMBL/GenBank/DDBJ whole genome shotgun (WGS) entry which is preliminary data.</text>
</comment>
<evidence type="ECO:0000313" key="19">
    <source>
        <dbReference type="Proteomes" id="UP000322267"/>
    </source>
</evidence>
<evidence type="ECO:0000256" key="2">
    <source>
        <dbReference type="ARBA" id="ARBA00005464"/>
    </source>
</evidence>
<evidence type="ECO:0000313" key="18">
    <source>
        <dbReference type="EMBL" id="TYS19664.1"/>
    </source>
</evidence>
<dbReference type="Pfam" id="PF05697">
    <property type="entry name" value="Trigger_N"/>
    <property type="match status" value="1"/>
</dbReference>
<dbReference type="GO" id="GO:0043335">
    <property type="term" value="P:protein unfolding"/>
    <property type="evidence" value="ECO:0007669"/>
    <property type="project" value="TreeGrafter"/>
</dbReference>
<dbReference type="PANTHER" id="PTHR30560">
    <property type="entry name" value="TRIGGER FACTOR CHAPERONE AND PEPTIDYL-PROLYL CIS/TRANS ISOMERASE"/>
    <property type="match status" value="1"/>
</dbReference>
<dbReference type="InterPro" id="IPR027304">
    <property type="entry name" value="Trigger_fact/SurA_dom_sf"/>
</dbReference>
<dbReference type="Proteomes" id="UP000322267">
    <property type="component" value="Unassembled WGS sequence"/>
</dbReference>
<dbReference type="EMBL" id="VTEI01000001">
    <property type="protein sequence ID" value="TYS19664.1"/>
    <property type="molecule type" value="Genomic_DNA"/>
</dbReference>
<name>A0A5D4P243_9BACI</name>
<dbReference type="InterPro" id="IPR001179">
    <property type="entry name" value="PPIase_FKBP_dom"/>
</dbReference>
<dbReference type="PANTHER" id="PTHR30560:SF3">
    <property type="entry name" value="TRIGGER FACTOR-LIKE PROTEIN TIG, CHLOROPLASTIC"/>
    <property type="match status" value="1"/>
</dbReference>
<dbReference type="InterPro" id="IPR008880">
    <property type="entry name" value="Trigger_fac_C"/>
</dbReference>
<dbReference type="GO" id="GO:0051083">
    <property type="term" value="P:'de novo' cotranslational protein folding"/>
    <property type="evidence" value="ECO:0007669"/>
    <property type="project" value="TreeGrafter"/>
</dbReference>
<dbReference type="AlphaFoldDB" id="A0A5D4P243"/>
<evidence type="ECO:0000256" key="13">
    <source>
        <dbReference type="HAMAP-Rule" id="MF_00303"/>
    </source>
</evidence>
<keyword evidence="10 13" id="KW-0131">Cell cycle</keyword>
<dbReference type="PROSITE" id="PS50059">
    <property type="entry name" value="FKBP_PPIASE"/>
    <property type="match status" value="1"/>
</dbReference>
<evidence type="ECO:0000256" key="5">
    <source>
        <dbReference type="ARBA" id="ARBA00022490"/>
    </source>
</evidence>
<keyword evidence="9 13" id="KW-0413">Isomerase</keyword>
<dbReference type="SUPFAM" id="SSF102735">
    <property type="entry name" value="Trigger factor ribosome-binding domain"/>
    <property type="match status" value="1"/>
</dbReference>
<dbReference type="HAMAP" id="MF_00303">
    <property type="entry name" value="Trigger_factor_Tig"/>
    <property type="match status" value="1"/>
</dbReference>
<dbReference type="FunFam" id="3.10.50.40:FF:000001">
    <property type="entry name" value="Trigger factor"/>
    <property type="match status" value="1"/>
</dbReference>
<dbReference type="GO" id="GO:0051301">
    <property type="term" value="P:cell division"/>
    <property type="evidence" value="ECO:0007669"/>
    <property type="project" value="UniProtKB-KW"/>
</dbReference>
<comment type="domain">
    <text evidence="13">Consists of 3 domains; the N-terminus binds the ribosome, the middle domain has PPIase activity, while the C-terminus has intrinsic chaperone activity on its own.</text>
</comment>
<keyword evidence="5 13" id="KW-0963">Cytoplasm</keyword>
<dbReference type="InterPro" id="IPR036611">
    <property type="entry name" value="Trigger_fac_ribosome-bd_sf"/>
</dbReference>
<dbReference type="PIRSF" id="PIRSF003095">
    <property type="entry name" value="Trigger_factor"/>
    <property type="match status" value="1"/>
</dbReference>
<dbReference type="Gene3D" id="1.10.3120.10">
    <property type="entry name" value="Trigger factor, C-terminal domain"/>
    <property type="match status" value="1"/>
</dbReference>
<evidence type="ECO:0000256" key="8">
    <source>
        <dbReference type="ARBA" id="ARBA00023186"/>
    </source>
</evidence>
<dbReference type="OrthoDB" id="9767721at2"/>
<dbReference type="FunFam" id="3.30.70.1050:FF:000002">
    <property type="entry name" value="Trigger factor"/>
    <property type="match status" value="1"/>
</dbReference>
<evidence type="ECO:0000256" key="12">
    <source>
        <dbReference type="ARBA" id="ARBA00029986"/>
    </source>
</evidence>
<evidence type="ECO:0000256" key="11">
    <source>
        <dbReference type="ARBA" id="ARBA00024849"/>
    </source>
</evidence>
<accession>A0A5D4P243</accession>
<dbReference type="GO" id="GO:0005737">
    <property type="term" value="C:cytoplasm"/>
    <property type="evidence" value="ECO:0007669"/>
    <property type="project" value="UniProtKB-SubCell"/>
</dbReference>
<dbReference type="GO" id="GO:0003755">
    <property type="term" value="F:peptidyl-prolyl cis-trans isomerase activity"/>
    <property type="evidence" value="ECO:0007669"/>
    <property type="project" value="UniProtKB-UniRule"/>
</dbReference>
<evidence type="ECO:0000256" key="10">
    <source>
        <dbReference type="ARBA" id="ARBA00023306"/>
    </source>
</evidence>
<dbReference type="Gene3D" id="3.10.50.40">
    <property type="match status" value="1"/>
</dbReference>
<evidence type="ECO:0000256" key="14">
    <source>
        <dbReference type="PROSITE-ProRule" id="PRU00277"/>
    </source>
</evidence>
<feature type="coiled-coil region" evidence="16">
    <location>
        <begin position="369"/>
        <end position="396"/>
    </location>
</feature>
<dbReference type="Gene3D" id="3.30.70.1050">
    <property type="entry name" value="Trigger factor ribosome-binding domain"/>
    <property type="match status" value="1"/>
</dbReference>
<dbReference type="GO" id="GO:0015031">
    <property type="term" value="P:protein transport"/>
    <property type="evidence" value="ECO:0007669"/>
    <property type="project" value="UniProtKB-UniRule"/>
</dbReference>
<dbReference type="InterPro" id="IPR046357">
    <property type="entry name" value="PPIase_dom_sf"/>
</dbReference>
<dbReference type="InterPro" id="IPR005215">
    <property type="entry name" value="Trig_fac"/>
</dbReference>
<feature type="coiled-coil region" evidence="16">
    <location>
        <begin position="255"/>
        <end position="289"/>
    </location>
</feature>
<evidence type="ECO:0000256" key="15">
    <source>
        <dbReference type="RuleBase" id="RU003914"/>
    </source>
</evidence>
<comment type="catalytic activity">
    <reaction evidence="1 13 14">
        <text>[protein]-peptidylproline (omega=180) = [protein]-peptidylproline (omega=0)</text>
        <dbReference type="Rhea" id="RHEA:16237"/>
        <dbReference type="Rhea" id="RHEA-COMP:10747"/>
        <dbReference type="Rhea" id="RHEA-COMP:10748"/>
        <dbReference type="ChEBI" id="CHEBI:83833"/>
        <dbReference type="ChEBI" id="CHEBI:83834"/>
        <dbReference type="EC" id="5.2.1.8"/>
    </reaction>
</comment>
<dbReference type="Pfam" id="PF05698">
    <property type="entry name" value="Trigger_C"/>
    <property type="match status" value="1"/>
</dbReference>
<dbReference type="GO" id="GO:0043022">
    <property type="term" value="F:ribosome binding"/>
    <property type="evidence" value="ECO:0007669"/>
    <property type="project" value="TreeGrafter"/>
</dbReference>
<feature type="domain" description="PPIase FKBP-type" evidence="17">
    <location>
        <begin position="163"/>
        <end position="248"/>
    </location>
</feature>
<organism evidence="18 19">
    <name type="scientific">Rossellomorea vietnamensis</name>
    <dbReference type="NCBI Taxonomy" id="218284"/>
    <lineage>
        <taxon>Bacteria</taxon>
        <taxon>Bacillati</taxon>
        <taxon>Bacillota</taxon>
        <taxon>Bacilli</taxon>
        <taxon>Bacillales</taxon>
        <taxon>Bacillaceae</taxon>
        <taxon>Rossellomorea</taxon>
    </lineage>
</organism>
<keyword evidence="6 13" id="KW-0132">Cell division</keyword>
<reference evidence="18 19" key="1">
    <citation type="submission" date="2019-08" db="EMBL/GenBank/DDBJ databases">
        <title>Bacillus genomes from the desert of Cuatro Cienegas, Coahuila.</title>
        <authorList>
            <person name="Olmedo-Alvarez G."/>
        </authorList>
    </citation>
    <scope>NUCLEOTIDE SEQUENCE [LARGE SCALE GENOMIC DNA]</scope>
    <source>
        <strain evidence="18 19">CH34_1T</strain>
    </source>
</reference>
<keyword evidence="7 13" id="KW-0697">Rotamase</keyword>
<dbReference type="SUPFAM" id="SSF54534">
    <property type="entry name" value="FKBP-like"/>
    <property type="match status" value="1"/>
</dbReference>
<comment type="function">
    <text evidence="11 13">Involved in protein export. Acts as a chaperone by maintaining the newly synthesized protein in an open conformation. Functions as a peptidyl-prolyl cis-trans isomerase.</text>
</comment>
<dbReference type="RefSeq" id="WP_148937860.1">
    <property type="nucleotide sequence ID" value="NZ_VTEI01000001.1"/>
</dbReference>
<proteinExistence type="inferred from homology"/>
<sequence length="428" mass="47904">MSAKWEKQEGNQGVLTIEVDADTVNNGLDAAFKKVVKQVNVPGFRKGKMPRGMFEKRFGVESLYQDALDVILPEAYAKAVEETGISPVDRPEIDIEQMEKGKELIFTATVTVKPEVKLGEYKGLEVEKMETEVTSEDVENELKSLQEKQAELAVKEEGAAENGDTVVIDFEGFVDGEAFEGGTAENYSLELGSGSFIPGFEEQLVGLETGAEKEVEVNFPEEYHAAELAGKPAVFKTKLHEIKAKQLPELDDEFAKDADEEVETLDQLKEKIQKRLEESKKNEAEQTLRDTLVEKASENTEVEIPDAMVDTEVDRMMQEFEQRLQMQGMNLELYFQFSGQKEEDLRGQMKEDAAKRVRTNLTLEAIAEAENLEISDEEAEEEVNKLAEQYNMAADNIKQALGGLDNLKTDLKIRKAVEVLVDNSKTVA</sequence>
<protein>
    <recommendedName>
        <fullName evidence="4 13">Trigger factor</fullName>
        <shortName evidence="13">TF</shortName>
        <ecNumber evidence="3 13">5.2.1.8</ecNumber>
    </recommendedName>
    <alternativeName>
        <fullName evidence="12 13">PPIase</fullName>
    </alternativeName>
</protein>
<comment type="subcellular location">
    <subcellularLocation>
        <location evidence="13">Cytoplasm</location>
    </subcellularLocation>
    <text evidence="13">About half TF is bound to the ribosome near the polypeptide exit tunnel while the other half is free in the cytoplasm.</text>
</comment>
<evidence type="ECO:0000256" key="16">
    <source>
        <dbReference type="SAM" id="Coils"/>
    </source>
</evidence>
<evidence type="ECO:0000256" key="4">
    <source>
        <dbReference type="ARBA" id="ARBA00016902"/>
    </source>
</evidence>
<evidence type="ECO:0000256" key="3">
    <source>
        <dbReference type="ARBA" id="ARBA00013194"/>
    </source>
</evidence>
<evidence type="ECO:0000256" key="6">
    <source>
        <dbReference type="ARBA" id="ARBA00022618"/>
    </source>
</evidence>
<dbReference type="NCBIfam" id="TIGR00115">
    <property type="entry name" value="tig"/>
    <property type="match status" value="1"/>
</dbReference>
<dbReference type="InterPro" id="IPR008881">
    <property type="entry name" value="Trigger_fac_ribosome-bd_bac"/>
</dbReference>